<accession>A0A433CYQ5</accession>
<protein>
    <submittedName>
        <fullName evidence="1">Uncharacterized protein</fullName>
    </submittedName>
</protein>
<comment type="caution">
    <text evidence="1">The sequence shown here is derived from an EMBL/GenBank/DDBJ whole genome shotgun (WGS) entry which is preliminary data.</text>
</comment>
<evidence type="ECO:0000313" key="1">
    <source>
        <dbReference type="EMBL" id="RUP43708.1"/>
    </source>
</evidence>
<proteinExistence type="predicted"/>
<dbReference type="AlphaFoldDB" id="A0A433CYQ5"/>
<name>A0A433CYQ5_9FUNG</name>
<gene>
    <name evidence="1" type="ORF">BC936DRAFT_136828</name>
</gene>
<sequence length="72" mass="8419">MVSKTWKQSLDEEGYVVVDGLIRPDLLEPLREACERAIAKARKNEWPYRCVMGEFSMCFGMDTKWPPVAYLY</sequence>
<keyword evidence="2" id="KW-1185">Reference proteome</keyword>
<dbReference type="OrthoDB" id="2106152at2759"/>
<organism evidence="1 2">
    <name type="scientific">Jimgerdemannia flammicorona</name>
    <dbReference type="NCBI Taxonomy" id="994334"/>
    <lineage>
        <taxon>Eukaryota</taxon>
        <taxon>Fungi</taxon>
        <taxon>Fungi incertae sedis</taxon>
        <taxon>Mucoromycota</taxon>
        <taxon>Mucoromycotina</taxon>
        <taxon>Endogonomycetes</taxon>
        <taxon>Endogonales</taxon>
        <taxon>Endogonaceae</taxon>
        <taxon>Jimgerdemannia</taxon>
    </lineage>
</organism>
<reference evidence="1 2" key="1">
    <citation type="journal article" date="2018" name="New Phytol.">
        <title>Phylogenomics of Endogonaceae and evolution of mycorrhizas within Mucoromycota.</title>
        <authorList>
            <person name="Chang Y."/>
            <person name="Desiro A."/>
            <person name="Na H."/>
            <person name="Sandor L."/>
            <person name="Lipzen A."/>
            <person name="Clum A."/>
            <person name="Barry K."/>
            <person name="Grigoriev I.V."/>
            <person name="Martin F.M."/>
            <person name="Stajich J.E."/>
            <person name="Smith M.E."/>
            <person name="Bonito G."/>
            <person name="Spatafora J.W."/>
        </authorList>
    </citation>
    <scope>NUCLEOTIDE SEQUENCE [LARGE SCALE GENOMIC DNA]</scope>
    <source>
        <strain evidence="1 2">GMNB39</strain>
    </source>
</reference>
<dbReference type="Proteomes" id="UP000268093">
    <property type="component" value="Unassembled WGS sequence"/>
</dbReference>
<dbReference type="Gene3D" id="2.60.120.620">
    <property type="entry name" value="q2cbj1_9rhob like domain"/>
    <property type="match status" value="1"/>
</dbReference>
<dbReference type="SUPFAM" id="SSF51197">
    <property type="entry name" value="Clavaminate synthase-like"/>
    <property type="match status" value="1"/>
</dbReference>
<evidence type="ECO:0000313" key="2">
    <source>
        <dbReference type="Proteomes" id="UP000268093"/>
    </source>
</evidence>
<dbReference type="EMBL" id="RBNI01010450">
    <property type="protein sequence ID" value="RUP43708.1"/>
    <property type="molecule type" value="Genomic_DNA"/>
</dbReference>